<dbReference type="PANTHER" id="PTHR24248:SF66">
    <property type="entry name" value="OCTOPAMINE RECEPTOR BETA-3R"/>
    <property type="match status" value="1"/>
</dbReference>
<keyword evidence="4 10" id="KW-0812">Transmembrane</keyword>
<dbReference type="SMART" id="SM01381">
    <property type="entry name" value="7TM_GPCR_Srsx"/>
    <property type="match status" value="1"/>
</dbReference>
<dbReference type="PROSITE" id="PS50262">
    <property type="entry name" value="G_PROTEIN_RECEP_F1_2"/>
    <property type="match status" value="1"/>
</dbReference>
<keyword evidence="9 10" id="KW-0807">Transducer</keyword>
<dbReference type="InterPro" id="IPR002233">
    <property type="entry name" value="ADR_fam"/>
</dbReference>
<feature type="transmembrane region" description="Helical" evidence="11">
    <location>
        <begin position="189"/>
        <end position="211"/>
    </location>
</feature>
<dbReference type="PRINTS" id="PR01103">
    <property type="entry name" value="ADRENERGICR"/>
</dbReference>
<dbReference type="InterPro" id="IPR000276">
    <property type="entry name" value="GPCR_Rhodpsn"/>
</dbReference>
<proteinExistence type="inferred from homology"/>
<organism evidence="13 14">
    <name type="scientific">Nicrophorus vespilloides</name>
    <name type="common">Boreal carrion beetle</name>
    <dbReference type="NCBI Taxonomy" id="110193"/>
    <lineage>
        <taxon>Eukaryota</taxon>
        <taxon>Metazoa</taxon>
        <taxon>Ecdysozoa</taxon>
        <taxon>Arthropoda</taxon>
        <taxon>Hexapoda</taxon>
        <taxon>Insecta</taxon>
        <taxon>Pterygota</taxon>
        <taxon>Neoptera</taxon>
        <taxon>Endopterygota</taxon>
        <taxon>Coleoptera</taxon>
        <taxon>Polyphaga</taxon>
        <taxon>Staphyliniformia</taxon>
        <taxon>Silphidae</taxon>
        <taxon>Nicrophorinae</taxon>
        <taxon>Nicrophorus</taxon>
    </lineage>
</organism>
<feature type="transmembrane region" description="Helical" evidence="11">
    <location>
        <begin position="369"/>
        <end position="391"/>
    </location>
</feature>
<feature type="transmembrane region" description="Helical" evidence="11">
    <location>
        <begin position="147"/>
        <end position="168"/>
    </location>
</feature>
<evidence type="ECO:0000256" key="11">
    <source>
        <dbReference type="SAM" id="Phobius"/>
    </source>
</evidence>
<evidence type="ECO:0000259" key="12">
    <source>
        <dbReference type="PROSITE" id="PS50262"/>
    </source>
</evidence>
<feature type="transmembrane region" description="Helical" evidence="11">
    <location>
        <begin position="105"/>
        <end position="127"/>
    </location>
</feature>
<feature type="transmembrane region" description="Helical" evidence="11">
    <location>
        <begin position="65"/>
        <end position="93"/>
    </location>
</feature>
<keyword evidence="6 10" id="KW-0297">G-protein coupled receptor</keyword>
<name>A0ABM1N4K2_NICVS</name>
<protein>
    <submittedName>
        <fullName evidence="14">Octopamine receptor beta-3R-like</fullName>
    </submittedName>
</protein>
<feature type="domain" description="G-protein coupled receptors family 1 profile" evidence="12">
    <location>
        <begin position="85"/>
        <end position="427"/>
    </location>
</feature>
<evidence type="ECO:0000256" key="1">
    <source>
        <dbReference type="ARBA" id="ARBA00004651"/>
    </source>
</evidence>
<feature type="transmembrane region" description="Helical" evidence="11">
    <location>
        <begin position="411"/>
        <end position="430"/>
    </location>
</feature>
<evidence type="ECO:0000256" key="7">
    <source>
        <dbReference type="ARBA" id="ARBA00023136"/>
    </source>
</evidence>
<evidence type="ECO:0000256" key="8">
    <source>
        <dbReference type="ARBA" id="ARBA00023170"/>
    </source>
</evidence>
<keyword evidence="7 11" id="KW-0472">Membrane</keyword>
<reference evidence="14" key="1">
    <citation type="submission" date="2025-08" db="UniProtKB">
        <authorList>
            <consortium name="RefSeq"/>
        </authorList>
    </citation>
    <scope>IDENTIFICATION</scope>
    <source>
        <tissue evidence="14">Whole Larva</tissue>
    </source>
</reference>
<evidence type="ECO:0000256" key="6">
    <source>
        <dbReference type="ARBA" id="ARBA00023040"/>
    </source>
</evidence>
<dbReference type="PRINTS" id="PR00237">
    <property type="entry name" value="GPCRRHODOPSN"/>
</dbReference>
<feature type="transmembrane region" description="Helical" evidence="11">
    <location>
        <begin position="231"/>
        <end position="254"/>
    </location>
</feature>
<dbReference type="Pfam" id="PF00001">
    <property type="entry name" value="7tm_1"/>
    <property type="match status" value="1"/>
</dbReference>
<keyword evidence="8 10" id="KW-0675">Receptor</keyword>
<accession>A0ABM1N4K2</accession>
<dbReference type="Proteomes" id="UP000695000">
    <property type="component" value="Unplaced"/>
</dbReference>
<evidence type="ECO:0000256" key="10">
    <source>
        <dbReference type="RuleBase" id="RU000688"/>
    </source>
</evidence>
<dbReference type="Gene3D" id="1.20.1070.10">
    <property type="entry name" value="Rhodopsin 7-helix transmembrane proteins"/>
    <property type="match status" value="1"/>
</dbReference>
<dbReference type="PANTHER" id="PTHR24248">
    <property type="entry name" value="ADRENERGIC RECEPTOR-RELATED G-PROTEIN COUPLED RECEPTOR"/>
    <property type="match status" value="1"/>
</dbReference>
<keyword evidence="5 11" id="KW-1133">Transmembrane helix</keyword>
<dbReference type="InterPro" id="IPR017452">
    <property type="entry name" value="GPCR_Rhodpsn_7TM"/>
</dbReference>
<comment type="subcellular location">
    <subcellularLocation>
        <location evidence="1">Cell membrane</location>
        <topology evidence="1">Multi-pass membrane protein</topology>
    </subcellularLocation>
</comment>
<comment type="similarity">
    <text evidence="2 10">Belongs to the G-protein coupled receptor 1 family.</text>
</comment>
<keyword evidence="3" id="KW-1003">Cell membrane</keyword>
<gene>
    <name evidence="14" type="primary">LOC108566404</name>
</gene>
<evidence type="ECO:0000256" key="3">
    <source>
        <dbReference type="ARBA" id="ARBA00022475"/>
    </source>
</evidence>
<dbReference type="SUPFAM" id="SSF81321">
    <property type="entry name" value="Family A G protein-coupled receptor-like"/>
    <property type="match status" value="1"/>
</dbReference>
<evidence type="ECO:0000313" key="13">
    <source>
        <dbReference type="Proteomes" id="UP000695000"/>
    </source>
</evidence>
<evidence type="ECO:0000256" key="9">
    <source>
        <dbReference type="ARBA" id="ARBA00023224"/>
    </source>
</evidence>
<evidence type="ECO:0000256" key="5">
    <source>
        <dbReference type="ARBA" id="ARBA00022989"/>
    </source>
</evidence>
<evidence type="ECO:0000256" key="4">
    <source>
        <dbReference type="ARBA" id="ARBA00022692"/>
    </source>
</evidence>
<evidence type="ECO:0000256" key="2">
    <source>
        <dbReference type="ARBA" id="ARBA00010663"/>
    </source>
</evidence>
<sequence>MRQIKRERRMIVNAMASFSATLTAPTASILPALVMQEHVNATTAVLQNRTNATTIENLHPDWTDLVILIVKSFVFGTIILSAVLGNALVIISVQRHRKLRVITNYYVVSLAMADMLVALCAMTFNASVELTGRWVFGPLMCDVWNSLDVYFSTASILHLCCISVDRYYAIVRPLEYPITMTQRTVGFMLANVWILPALISFMPIFLGWYTTAEHKTFKLQNPNVCSFVVNQYYALISSSISFWIPGIVMVTMYCRIYKEAIRQRKALSRTSSNIILNSIHQHRTSQYTQRFGDHYLHPSDGELTTIGQINGGKRSTSSGSAVSYGTTCTTTGYNTALNTRDNSKAATELNMNGTTIRQQSKSWRAEHKAARTLGIIMGAFMLCWLPFFLWYVISTVCGEEKCPTPEPVVGMLFWIGYFNSAINPLIYAYFNRDFREAFKDTLLCALPCCFSCWKNPARFL</sequence>
<evidence type="ECO:0000313" key="14">
    <source>
        <dbReference type="RefSeq" id="XP_017781752.1"/>
    </source>
</evidence>
<dbReference type="PROSITE" id="PS00237">
    <property type="entry name" value="G_PROTEIN_RECEP_F1_1"/>
    <property type="match status" value="1"/>
</dbReference>
<keyword evidence="13" id="KW-1185">Reference proteome</keyword>
<dbReference type="RefSeq" id="XP_017781752.1">
    <property type="nucleotide sequence ID" value="XM_017926263.1"/>
</dbReference>
<dbReference type="CDD" id="cd15066">
    <property type="entry name" value="7tmA_DmOct-betaAR-like"/>
    <property type="match status" value="1"/>
</dbReference>